<sequence>MPYIQIENAYNYNYEITSKFSADLKSDLFKYQLISEIFKPPILT</sequence>
<organism evidence="1 2">
    <name type="scientific">Sulfurihydrogenibium yellowstonense SS-5</name>
    <dbReference type="NCBI Taxonomy" id="432331"/>
    <lineage>
        <taxon>Bacteria</taxon>
        <taxon>Pseudomonadati</taxon>
        <taxon>Aquificota</taxon>
        <taxon>Aquificia</taxon>
        <taxon>Aquificales</taxon>
        <taxon>Hydrogenothermaceae</taxon>
        <taxon>Sulfurihydrogenibium</taxon>
    </lineage>
</organism>
<dbReference type="Proteomes" id="UP000005540">
    <property type="component" value="Unassembled WGS sequence"/>
</dbReference>
<comment type="caution">
    <text evidence="1">The sequence shown here is derived from an EMBL/GenBank/DDBJ whole genome shotgun (WGS) entry which is preliminary data.</text>
</comment>
<gene>
    <name evidence="1" type="ORF">SULYE_1517</name>
</gene>
<evidence type="ECO:0000313" key="1">
    <source>
        <dbReference type="EMBL" id="EEP59988.1"/>
    </source>
</evidence>
<proteinExistence type="predicted"/>
<keyword evidence="2" id="KW-1185">Reference proteome</keyword>
<reference evidence="1 2" key="1">
    <citation type="submission" date="2009-04" db="EMBL/GenBank/DDBJ databases">
        <authorList>
            <person name="Reysenbach A.-L."/>
            <person name="Heidelberg J.F."/>
            <person name="Nelson W.C."/>
        </authorList>
    </citation>
    <scope>NUCLEOTIDE SEQUENCE [LARGE SCALE GENOMIC DNA]</scope>
    <source>
        <strain evidence="1 2">SS-5</strain>
    </source>
</reference>
<protein>
    <submittedName>
        <fullName evidence="1">Uncharacterized protein</fullName>
    </submittedName>
</protein>
<dbReference type="EMBL" id="ABZS01000174">
    <property type="protein sequence ID" value="EEP59988.1"/>
    <property type="molecule type" value="Genomic_DNA"/>
</dbReference>
<name>C4FLR3_9AQUI</name>
<accession>C4FLR3</accession>
<evidence type="ECO:0000313" key="2">
    <source>
        <dbReference type="Proteomes" id="UP000005540"/>
    </source>
</evidence>
<dbReference type="AlphaFoldDB" id="C4FLR3"/>